<accession>A0A6V7HA54</accession>
<protein>
    <submittedName>
        <fullName evidence="2">Uncharacterized protein</fullName>
    </submittedName>
</protein>
<evidence type="ECO:0000313" key="2">
    <source>
        <dbReference type="EMBL" id="CAD1475821.1"/>
    </source>
</evidence>
<name>A0A6V7HA54_9HYME</name>
<evidence type="ECO:0000256" key="1">
    <source>
        <dbReference type="SAM" id="MobiDB-lite"/>
    </source>
</evidence>
<keyword evidence="3" id="KW-1185">Reference proteome</keyword>
<feature type="region of interest" description="Disordered" evidence="1">
    <location>
        <begin position="187"/>
        <end position="229"/>
    </location>
</feature>
<reference evidence="2" key="1">
    <citation type="submission" date="2020-07" db="EMBL/GenBank/DDBJ databases">
        <authorList>
            <person name="Nazaruddin N."/>
        </authorList>
    </citation>
    <scope>NUCLEOTIDE SEQUENCE</scope>
</reference>
<evidence type="ECO:0000313" key="3">
    <source>
        <dbReference type="Proteomes" id="UP000752696"/>
    </source>
</evidence>
<dbReference type="OrthoDB" id="10425466at2759"/>
<organism evidence="2 3">
    <name type="scientific">Heterotrigona itama</name>
    <dbReference type="NCBI Taxonomy" id="395501"/>
    <lineage>
        <taxon>Eukaryota</taxon>
        <taxon>Metazoa</taxon>
        <taxon>Ecdysozoa</taxon>
        <taxon>Arthropoda</taxon>
        <taxon>Hexapoda</taxon>
        <taxon>Insecta</taxon>
        <taxon>Pterygota</taxon>
        <taxon>Neoptera</taxon>
        <taxon>Endopterygota</taxon>
        <taxon>Hymenoptera</taxon>
        <taxon>Apocrita</taxon>
        <taxon>Aculeata</taxon>
        <taxon>Apoidea</taxon>
        <taxon>Anthophila</taxon>
        <taxon>Apidae</taxon>
        <taxon>Heterotrigona</taxon>
    </lineage>
</organism>
<dbReference type="Proteomes" id="UP000752696">
    <property type="component" value="Unassembled WGS sequence"/>
</dbReference>
<feature type="compositionally biased region" description="Basic residues" evidence="1">
    <location>
        <begin position="206"/>
        <end position="217"/>
    </location>
</feature>
<feature type="compositionally biased region" description="Basic and acidic residues" evidence="1">
    <location>
        <begin position="1"/>
        <end position="21"/>
    </location>
</feature>
<dbReference type="EMBL" id="CAJDYZ010008784">
    <property type="protein sequence ID" value="CAD1475821.1"/>
    <property type="molecule type" value="Genomic_DNA"/>
</dbReference>
<dbReference type="AlphaFoldDB" id="A0A6V7HA54"/>
<feature type="compositionally biased region" description="Basic and acidic residues" evidence="1">
    <location>
        <begin position="218"/>
        <end position="229"/>
    </location>
</feature>
<comment type="caution">
    <text evidence="2">The sequence shown here is derived from an EMBL/GenBank/DDBJ whole genome shotgun (WGS) entry which is preliminary data.</text>
</comment>
<gene>
    <name evidence="2" type="ORF">MHI_LOCUS596233</name>
</gene>
<proteinExistence type="predicted"/>
<feature type="non-terminal residue" evidence="2">
    <location>
        <position position="1"/>
    </location>
</feature>
<sequence>PTTARGDETYERGRNSRKDGYQSRGRFAIRERALPVERVTPRQSYVSWESWPRRGYAAPRQGRDLEAATVDNARHLQALLEKEEVKGGVANEGVRKEYGRKTRRYREERATSFRCESTMHGKTLIQQRDTNQTAMNRGTGALLAQNSNVRSTIPGKREPSSIRSCDPSPVRWKINYTADGRLPERIFGSLGSKSARGDANYSDAKRQHRSRGRKKSYDRKSKSERDKEGRWNEFSCRNITRPIISYTTRHINSEHLAWQSGRASNHWNVNMVVSPTSKLNVPLEYNFSVVVKGHCNAFHSFFVPATNKMCLLPNCTPEQQQRHSSGGSVQLIL</sequence>
<feature type="region of interest" description="Disordered" evidence="1">
    <location>
        <begin position="1"/>
        <end position="24"/>
    </location>
</feature>